<dbReference type="OrthoDB" id="1096355at2"/>
<dbReference type="SUPFAM" id="SSF159501">
    <property type="entry name" value="EreA/ChaN-like"/>
    <property type="match status" value="1"/>
</dbReference>
<dbReference type="InterPro" id="IPR052036">
    <property type="entry name" value="Hydrolase/PRTase-associated"/>
</dbReference>
<dbReference type="PANTHER" id="PTHR31299:SF0">
    <property type="entry name" value="ESTERASE, PUTATIVE (AFU_ORTHOLOGUE AFUA_1G05850)-RELATED"/>
    <property type="match status" value="1"/>
</dbReference>
<dbReference type="Gene3D" id="1.20.1440.30">
    <property type="entry name" value="Biosynthetic Protein domain"/>
    <property type="match status" value="1"/>
</dbReference>
<dbReference type="CDD" id="cd14728">
    <property type="entry name" value="Ere-like"/>
    <property type="match status" value="1"/>
</dbReference>
<evidence type="ECO:0000313" key="2">
    <source>
        <dbReference type="Proteomes" id="UP000248079"/>
    </source>
</evidence>
<evidence type="ECO:0000313" key="1">
    <source>
        <dbReference type="EMBL" id="PXY01194.1"/>
    </source>
</evidence>
<dbReference type="Gene3D" id="3.30.1870.10">
    <property type="entry name" value="EreA-like, domain 2"/>
    <property type="match status" value="1"/>
</dbReference>
<dbReference type="GO" id="GO:0046677">
    <property type="term" value="P:response to antibiotic"/>
    <property type="evidence" value="ECO:0007669"/>
    <property type="project" value="InterPro"/>
</dbReference>
<dbReference type="InterPro" id="IPR007815">
    <property type="entry name" value="Emycin_Estase"/>
</dbReference>
<dbReference type="Pfam" id="PF05139">
    <property type="entry name" value="Erythro_esteras"/>
    <property type="match status" value="1"/>
</dbReference>
<reference evidence="1 2" key="1">
    <citation type="submission" date="2018-05" db="EMBL/GenBank/DDBJ databases">
        <title>Marinifilum breve JC075T sp. nov., a marine bacterium isolated from Yongle Blue Hole in the South China Sea.</title>
        <authorList>
            <person name="Fu T."/>
        </authorList>
    </citation>
    <scope>NUCLEOTIDE SEQUENCE [LARGE SCALE GENOMIC DNA]</scope>
    <source>
        <strain evidence="1 2">JC075</strain>
    </source>
</reference>
<comment type="caution">
    <text evidence="1">The sequence shown here is derived from an EMBL/GenBank/DDBJ whole genome shotgun (WGS) entry which is preliminary data.</text>
</comment>
<name>A0A2V4AB59_9BACT</name>
<keyword evidence="2" id="KW-1185">Reference proteome</keyword>
<dbReference type="Gene3D" id="3.40.1660.10">
    <property type="entry name" value="EreA-like (biosynthetic domain)"/>
    <property type="match status" value="1"/>
</dbReference>
<accession>A0A2V4AB59</accession>
<dbReference type="Proteomes" id="UP000248079">
    <property type="component" value="Unassembled WGS sequence"/>
</dbReference>
<dbReference type="AlphaFoldDB" id="A0A2V4AB59"/>
<dbReference type="RefSeq" id="WP_110360825.1">
    <property type="nucleotide sequence ID" value="NZ_QFLI01000004.1"/>
</dbReference>
<evidence type="ECO:0008006" key="3">
    <source>
        <dbReference type="Google" id="ProtNLM"/>
    </source>
</evidence>
<proteinExistence type="predicted"/>
<organism evidence="1 2">
    <name type="scientific">Marinifilum breve</name>
    <dbReference type="NCBI Taxonomy" id="2184082"/>
    <lineage>
        <taxon>Bacteria</taxon>
        <taxon>Pseudomonadati</taxon>
        <taxon>Bacteroidota</taxon>
        <taxon>Bacteroidia</taxon>
        <taxon>Marinilabiliales</taxon>
        <taxon>Marinifilaceae</taxon>
    </lineage>
</organism>
<dbReference type="PANTHER" id="PTHR31299">
    <property type="entry name" value="ESTERASE, PUTATIVE (AFU_ORTHOLOGUE AFUA_1G05850)-RELATED"/>
    <property type="match status" value="1"/>
</dbReference>
<protein>
    <recommendedName>
        <fullName evidence="3">Erythromycin esterase</fullName>
    </recommendedName>
</protein>
<sequence length="458" mass="53211">MKILQLTITTILLTGISFSCCNTTPNKANTKEEIVANAEKAFVAWGKKNAVVINSLLPTSDNSDLKAIAESIGDARVVAISEGFHNCKEMMQLHERLIQYLVQEKGFNTVITESGMPESRMVYDFIQGKDVSGNIYKEGFNKMYGAWEEGRSLIDWMREYNQSHDNVLRYYGADIGGFYTNWYPPVKRITDYLQKVDPAYAKQLREKLDPILKIMGTTQARVNYQEKLSAEQKAQLAIIFDETIEYFNQNEEKYVAKWNAEEYQWARQNCITMRMAENYYRNYADRKGMEPHRYAGLNGRELMMSHNVLWALQQRKEAKIILINHVVHTKTKSQLQDGVWGNFTPMSQFIKQELGKDFFVIGMCYGGGKFWNKWQRPAERFVDDIQEVKLDGMETTMQAIAQKNYFIDWSKAPLEAYPWLENETNLRENDYYMKMEPAEWDACFYLHEVSPGTAAENN</sequence>
<dbReference type="EMBL" id="QFLI01000004">
    <property type="protein sequence ID" value="PXY01194.1"/>
    <property type="molecule type" value="Genomic_DNA"/>
</dbReference>
<dbReference type="PROSITE" id="PS51257">
    <property type="entry name" value="PROKAR_LIPOPROTEIN"/>
    <property type="match status" value="1"/>
</dbReference>
<gene>
    <name evidence="1" type="ORF">DF185_11150</name>
</gene>